<protein>
    <submittedName>
        <fullName evidence="2">Uncharacterized protein</fullName>
    </submittedName>
</protein>
<evidence type="ECO:0000313" key="2">
    <source>
        <dbReference type="EMBL" id="CAK0798069.1"/>
    </source>
</evidence>
<accession>A0ABN9PXM8</accession>
<name>A0ABN9PXM8_9DINO</name>
<reference evidence="2" key="1">
    <citation type="submission" date="2023-10" db="EMBL/GenBank/DDBJ databases">
        <authorList>
            <person name="Chen Y."/>
            <person name="Shah S."/>
            <person name="Dougan E. K."/>
            <person name="Thang M."/>
            <person name="Chan C."/>
        </authorList>
    </citation>
    <scope>NUCLEOTIDE SEQUENCE [LARGE SCALE GENOMIC DNA]</scope>
</reference>
<keyword evidence="3" id="KW-1185">Reference proteome</keyword>
<dbReference type="Proteomes" id="UP001189429">
    <property type="component" value="Unassembled WGS sequence"/>
</dbReference>
<sequence>MLLEARAKRDPDALACDQGAERVRVQAKTAVSATRARCGTDAEATPKRQGVISAVEREIAELERNEEGPDVFESELQDAWEDLLTPEREMEFEGDELTRLLCVLGTVKKGREDATTFAGMSLQVGSGRRNCALKHLAWQRPGRSAPSQEDAWIEPPPEWPNPNDEVWHLRCTPIWTAGGNS</sequence>
<dbReference type="EMBL" id="CAUYUJ010001887">
    <property type="protein sequence ID" value="CAK0798069.1"/>
    <property type="molecule type" value="Genomic_DNA"/>
</dbReference>
<evidence type="ECO:0000313" key="3">
    <source>
        <dbReference type="Proteomes" id="UP001189429"/>
    </source>
</evidence>
<proteinExistence type="predicted"/>
<feature type="region of interest" description="Disordered" evidence="1">
    <location>
        <begin position="139"/>
        <end position="164"/>
    </location>
</feature>
<organism evidence="2 3">
    <name type="scientific">Prorocentrum cordatum</name>
    <dbReference type="NCBI Taxonomy" id="2364126"/>
    <lineage>
        <taxon>Eukaryota</taxon>
        <taxon>Sar</taxon>
        <taxon>Alveolata</taxon>
        <taxon>Dinophyceae</taxon>
        <taxon>Prorocentrales</taxon>
        <taxon>Prorocentraceae</taxon>
        <taxon>Prorocentrum</taxon>
    </lineage>
</organism>
<gene>
    <name evidence="2" type="ORF">PCOR1329_LOCUS6966</name>
</gene>
<comment type="caution">
    <text evidence="2">The sequence shown here is derived from an EMBL/GenBank/DDBJ whole genome shotgun (WGS) entry which is preliminary data.</text>
</comment>
<evidence type="ECO:0000256" key="1">
    <source>
        <dbReference type="SAM" id="MobiDB-lite"/>
    </source>
</evidence>